<dbReference type="SUPFAM" id="SSF52540">
    <property type="entry name" value="P-loop containing nucleoside triphosphate hydrolases"/>
    <property type="match status" value="1"/>
</dbReference>
<feature type="region of interest" description="Disordered" evidence="1">
    <location>
        <begin position="340"/>
        <end position="363"/>
    </location>
</feature>
<dbReference type="GO" id="GO:0005829">
    <property type="term" value="C:cytosol"/>
    <property type="evidence" value="ECO:0007669"/>
    <property type="project" value="TreeGrafter"/>
</dbReference>
<dbReference type="GO" id="GO:0016887">
    <property type="term" value="F:ATP hydrolysis activity"/>
    <property type="evidence" value="ECO:0007669"/>
    <property type="project" value="TreeGrafter"/>
</dbReference>
<dbReference type="InterPro" id="IPR050625">
    <property type="entry name" value="ParA/MinD_ATPase"/>
</dbReference>
<dbReference type="GO" id="GO:0051782">
    <property type="term" value="P:negative regulation of cell division"/>
    <property type="evidence" value="ECO:0007669"/>
    <property type="project" value="TreeGrafter"/>
</dbReference>
<protein>
    <submittedName>
        <fullName evidence="2">Pilus assembly protein FlpE</fullName>
    </submittedName>
</protein>
<organism evidence="2 3">
    <name type="scientific">Cellulomonas bogoriensis 69B4 = DSM 16987</name>
    <dbReference type="NCBI Taxonomy" id="1386082"/>
    <lineage>
        <taxon>Bacteria</taxon>
        <taxon>Bacillati</taxon>
        <taxon>Actinomycetota</taxon>
        <taxon>Actinomycetes</taxon>
        <taxon>Micrococcales</taxon>
        <taxon>Cellulomonadaceae</taxon>
        <taxon>Cellulomonas</taxon>
    </lineage>
</organism>
<name>A0A0A0BKX4_9CELL</name>
<keyword evidence="3" id="KW-1185">Reference proteome</keyword>
<dbReference type="GO" id="GO:0005524">
    <property type="term" value="F:ATP binding"/>
    <property type="evidence" value="ECO:0007669"/>
    <property type="project" value="TreeGrafter"/>
</dbReference>
<evidence type="ECO:0000256" key="1">
    <source>
        <dbReference type="SAM" id="MobiDB-lite"/>
    </source>
</evidence>
<reference evidence="2 3" key="1">
    <citation type="submission" date="2013-08" db="EMBL/GenBank/DDBJ databases">
        <title>Genome sequencing of Cellulomonas bogoriensis 69B4.</title>
        <authorList>
            <person name="Chen F."/>
            <person name="Li Y."/>
            <person name="Wang G."/>
        </authorList>
    </citation>
    <scope>NUCLEOTIDE SEQUENCE [LARGE SCALE GENOMIC DNA]</scope>
    <source>
        <strain evidence="2 3">69B4</strain>
    </source>
</reference>
<dbReference type="PANTHER" id="PTHR43384:SF11">
    <property type="entry name" value="SEPTUM SITE DETERMINING PROTEIN"/>
    <property type="match status" value="1"/>
</dbReference>
<comment type="caution">
    <text evidence="2">The sequence shown here is derived from an EMBL/GenBank/DDBJ whole genome shotgun (WGS) entry which is preliminary data.</text>
</comment>
<evidence type="ECO:0000313" key="2">
    <source>
        <dbReference type="EMBL" id="KGM09173.1"/>
    </source>
</evidence>
<dbReference type="Proteomes" id="UP000054314">
    <property type="component" value="Unassembled WGS sequence"/>
</dbReference>
<gene>
    <name evidence="2" type="ORF">N869_07655</name>
</gene>
<dbReference type="EMBL" id="AXCZ01000210">
    <property type="protein sequence ID" value="KGM09173.1"/>
    <property type="molecule type" value="Genomic_DNA"/>
</dbReference>
<proteinExistence type="predicted"/>
<sequence>MRDRRWTPVHRPVVRPGCPQVAVQPLDAGGTTGSLVRPAAGPAHHTREVKVSAQVVAVVGASGGVGASTVGALLARRRARGPGRVALVDLGSAGGGVEVLLGVEEQAGARWTGLRDVRGTLPSQDVQEVLPVWEGVEVLSGDREGGAPLDLPAVPALWRALVDGCGLVVADLGTSGAGSPAVRSLLAEAGARGALDVLVVTGQDVVGAAGAIAARAALDAVPGARFHLVLRRRRGARVSPVEAADVVGLPLVATVPTDRSLAGAVDRGLGPVTSPRGRLGVAVRRLDRVLPDLRGTAALPSLPDLRVVPDLPGAPGNRAPGDLPVSPVVPVWDPVPGDGLPHALERTRPRPTGVLRLAGQGGA</sequence>
<dbReference type="InterPro" id="IPR027417">
    <property type="entry name" value="P-loop_NTPase"/>
</dbReference>
<dbReference type="Gene3D" id="3.40.50.300">
    <property type="entry name" value="P-loop containing nucleotide triphosphate hydrolases"/>
    <property type="match status" value="1"/>
</dbReference>
<evidence type="ECO:0000313" key="3">
    <source>
        <dbReference type="Proteomes" id="UP000054314"/>
    </source>
</evidence>
<dbReference type="AlphaFoldDB" id="A0A0A0BKX4"/>
<dbReference type="PANTHER" id="PTHR43384">
    <property type="entry name" value="SEPTUM SITE-DETERMINING PROTEIN MIND HOMOLOG, CHLOROPLASTIC-RELATED"/>
    <property type="match status" value="1"/>
</dbReference>
<accession>A0A0A0BKX4</accession>
<dbReference type="GO" id="GO:0009898">
    <property type="term" value="C:cytoplasmic side of plasma membrane"/>
    <property type="evidence" value="ECO:0007669"/>
    <property type="project" value="TreeGrafter"/>
</dbReference>